<dbReference type="OrthoDB" id="9802364at2"/>
<protein>
    <recommendedName>
        <fullName evidence="8">Peptidase S24/S26A/S26B/S26C domain-containing protein</fullName>
    </recommendedName>
</protein>
<dbReference type="InterPro" id="IPR050077">
    <property type="entry name" value="LexA_repressor"/>
</dbReference>
<dbReference type="InterPro" id="IPR015927">
    <property type="entry name" value="Peptidase_S24_S26A/B/C"/>
</dbReference>
<evidence type="ECO:0000256" key="4">
    <source>
        <dbReference type="ARBA" id="ARBA00022813"/>
    </source>
</evidence>
<evidence type="ECO:0000259" key="8">
    <source>
        <dbReference type="Pfam" id="PF00717"/>
    </source>
</evidence>
<evidence type="ECO:0000313" key="10">
    <source>
        <dbReference type="Proteomes" id="UP000238589"/>
    </source>
</evidence>
<evidence type="ECO:0000256" key="3">
    <source>
        <dbReference type="ARBA" id="ARBA00022801"/>
    </source>
</evidence>
<dbReference type="InterPro" id="IPR036286">
    <property type="entry name" value="LexA/Signal_pep-like_sf"/>
</dbReference>
<accession>A0A2S9K0T3</accession>
<dbReference type="GO" id="GO:0006355">
    <property type="term" value="P:regulation of DNA-templated transcription"/>
    <property type="evidence" value="ECO:0007669"/>
    <property type="project" value="InterPro"/>
</dbReference>
<sequence length="234" mass="25566">MVLWLQWRLSRLASGAEAQERDFAASLGLSPSQWSQHKAGKPLGLRLARQIEEASGQPAGWLDRPQEDTSAAAPLRELFESSPPDSLPATTQALAQALGIDPAAYARGLGLAESPTRAGFPSPAADHRIQRVDLNAELVQHEEATMLVRVRGESMRDVGIFDGNLLVVDKSLTPVHGDIVVAILDEEFTCKKLYCRDGVVKLLPANPDFPEIIPQEGQELRIWGVVTSTVTRFR</sequence>
<dbReference type="AlphaFoldDB" id="A0A2S9K0T3"/>
<evidence type="ECO:0000256" key="2">
    <source>
        <dbReference type="ARBA" id="ARBA00022763"/>
    </source>
</evidence>
<dbReference type="SUPFAM" id="SSF51306">
    <property type="entry name" value="LexA/Signal peptidase"/>
    <property type="match status" value="1"/>
</dbReference>
<organism evidence="9 10">
    <name type="scientific">Malikia granosa</name>
    <dbReference type="NCBI Taxonomy" id="263067"/>
    <lineage>
        <taxon>Bacteria</taxon>
        <taxon>Pseudomonadati</taxon>
        <taxon>Pseudomonadota</taxon>
        <taxon>Betaproteobacteria</taxon>
        <taxon>Burkholderiales</taxon>
        <taxon>Comamonadaceae</taxon>
        <taxon>Malikia</taxon>
    </lineage>
</organism>
<gene>
    <name evidence="9" type="ORF">C6P64_16520</name>
</gene>
<dbReference type="Pfam" id="PF00717">
    <property type="entry name" value="Peptidase_S24"/>
    <property type="match status" value="1"/>
</dbReference>
<dbReference type="InterPro" id="IPR039418">
    <property type="entry name" value="LexA-like"/>
</dbReference>
<evidence type="ECO:0000256" key="7">
    <source>
        <dbReference type="RuleBase" id="RU003991"/>
    </source>
</evidence>
<keyword evidence="5" id="KW-0234">DNA repair</keyword>
<dbReference type="NCBIfam" id="NF007621">
    <property type="entry name" value="PRK10276.1"/>
    <property type="match status" value="1"/>
</dbReference>
<keyword evidence="2" id="KW-0227">DNA damage</keyword>
<dbReference type="Proteomes" id="UP000238589">
    <property type="component" value="Unassembled WGS sequence"/>
</dbReference>
<comment type="similarity">
    <text evidence="1 7">Belongs to the peptidase S24 family.</text>
</comment>
<keyword evidence="4 7" id="KW-0068">Autocatalytic cleavage</keyword>
<dbReference type="PANTHER" id="PTHR33516:SF2">
    <property type="entry name" value="LEXA REPRESSOR-RELATED"/>
    <property type="match status" value="1"/>
</dbReference>
<reference evidence="9 10" key="1">
    <citation type="submission" date="2018-03" db="EMBL/GenBank/DDBJ databases">
        <title>Comparative genomics illustrates the genes involved in a hyperalkaliphilic mechanisms of Serpentinomonas isolated from highly-alkaline calcium-rich serpentinized springs.</title>
        <authorList>
            <person name="Suzuki S."/>
            <person name="Ishii S."/>
            <person name="Walworth N."/>
            <person name="Bird L."/>
            <person name="Kuenen J.G."/>
            <person name="Nealson K.H."/>
        </authorList>
    </citation>
    <scope>NUCLEOTIDE SEQUENCE [LARGE SCALE GENOMIC DNA]</scope>
    <source>
        <strain evidence="9 10">P1</strain>
    </source>
</reference>
<dbReference type="PRINTS" id="PR00726">
    <property type="entry name" value="LEXASERPTASE"/>
</dbReference>
<evidence type="ECO:0000256" key="1">
    <source>
        <dbReference type="ARBA" id="ARBA00007484"/>
    </source>
</evidence>
<keyword evidence="10" id="KW-1185">Reference proteome</keyword>
<dbReference type="EMBL" id="PVLQ01000103">
    <property type="protein sequence ID" value="PRD64044.1"/>
    <property type="molecule type" value="Genomic_DNA"/>
</dbReference>
<dbReference type="PANTHER" id="PTHR33516">
    <property type="entry name" value="LEXA REPRESSOR"/>
    <property type="match status" value="1"/>
</dbReference>
<dbReference type="Gene3D" id="2.10.109.10">
    <property type="entry name" value="Umud Fragment, subunit A"/>
    <property type="match status" value="1"/>
</dbReference>
<dbReference type="GO" id="GO:0003677">
    <property type="term" value="F:DNA binding"/>
    <property type="evidence" value="ECO:0007669"/>
    <property type="project" value="InterPro"/>
</dbReference>
<evidence type="ECO:0000256" key="5">
    <source>
        <dbReference type="ARBA" id="ARBA00023204"/>
    </source>
</evidence>
<dbReference type="GO" id="GO:0006281">
    <property type="term" value="P:DNA repair"/>
    <property type="evidence" value="ECO:0007669"/>
    <property type="project" value="UniProtKB-KW"/>
</dbReference>
<keyword evidence="6" id="KW-0742">SOS response</keyword>
<name>A0A2S9K0T3_9BURK</name>
<evidence type="ECO:0000256" key="6">
    <source>
        <dbReference type="ARBA" id="ARBA00023236"/>
    </source>
</evidence>
<proteinExistence type="inferred from homology"/>
<feature type="domain" description="Peptidase S24/S26A/S26B/S26C" evidence="8">
    <location>
        <begin position="117"/>
        <end position="226"/>
    </location>
</feature>
<dbReference type="GO" id="GO:0016787">
    <property type="term" value="F:hydrolase activity"/>
    <property type="evidence" value="ECO:0007669"/>
    <property type="project" value="UniProtKB-KW"/>
</dbReference>
<dbReference type="GO" id="GO:0009432">
    <property type="term" value="P:SOS response"/>
    <property type="evidence" value="ECO:0007669"/>
    <property type="project" value="UniProtKB-KW"/>
</dbReference>
<keyword evidence="3 7" id="KW-0378">Hydrolase</keyword>
<comment type="caution">
    <text evidence="9">The sequence shown here is derived from an EMBL/GenBank/DDBJ whole genome shotgun (WGS) entry which is preliminary data.</text>
</comment>
<dbReference type="CDD" id="cd06529">
    <property type="entry name" value="S24_LexA-like"/>
    <property type="match status" value="1"/>
</dbReference>
<evidence type="ECO:0000313" key="9">
    <source>
        <dbReference type="EMBL" id="PRD64044.1"/>
    </source>
</evidence>
<dbReference type="InterPro" id="IPR006197">
    <property type="entry name" value="Peptidase_S24_LexA"/>
</dbReference>